<reference evidence="1" key="1">
    <citation type="journal article" date="2023" name="Mol. Biol. Evol.">
        <title>Third-Generation Sequencing Reveals the Adaptive Role of the Epigenome in Three Deep-Sea Polychaetes.</title>
        <authorList>
            <person name="Perez M."/>
            <person name="Aroh O."/>
            <person name="Sun Y."/>
            <person name="Lan Y."/>
            <person name="Juniper S.K."/>
            <person name="Young C.R."/>
            <person name="Angers B."/>
            <person name="Qian P.Y."/>
        </authorList>
    </citation>
    <scope>NUCLEOTIDE SEQUENCE</scope>
    <source>
        <strain evidence="1">P08H-3</strain>
    </source>
</reference>
<protein>
    <submittedName>
        <fullName evidence="1">Uncharacterized protein</fullName>
    </submittedName>
</protein>
<proteinExistence type="predicted"/>
<evidence type="ECO:0000313" key="2">
    <source>
        <dbReference type="Proteomes" id="UP001208570"/>
    </source>
</evidence>
<dbReference type="AlphaFoldDB" id="A0AAD9K2W8"/>
<comment type="caution">
    <text evidence="1">The sequence shown here is derived from an EMBL/GenBank/DDBJ whole genome shotgun (WGS) entry which is preliminary data.</text>
</comment>
<keyword evidence="2" id="KW-1185">Reference proteome</keyword>
<dbReference type="SUPFAM" id="SSF53098">
    <property type="entry name" value="Ribonuclease H-like"/>
    <property type="match status" value="1"/>
</dbReference>
<evidence type="ECO:0000313" key="1">
    <source>
        <dbReference type="EMBL" id="KAK2163355.1"/>
    </source>
</evidence>
<organism evidence="1 2">
    <name type="scientific">Paralvinella palmiformis</name>
    <dbReference type="NCBI Taxonomy" id="53620"/>
    <lineage>
        <taxon>Eukaryota</taxon>
        <taxon>Metazoa</taxon>
        <taxon>Spiralia</taxon>
        <taxon>Lophotrochozoa</taxon>
        <taxon>Annelida</taxon>
        <taxon>Polychaeta</taxon>
        <taxon>Sedentaria</taxon>
        <taxon>Canalipalpata</taxon>
        <taxon>Terebellida</taxon>
        <taxon>Terebelliformia</taxon>
        <taxon>Alvinellidae</taxon>
        <taxon>Paralvinella</taxon>
    </lineage>
</organism>
<gene>
    <name evidence="1" type="ORF">LSH36_81g05016</name>
</gene>
<dbReference type="Proteomes" id="UP001208570">
    <property type="component" value="Unassembled WGS sequence"/>
</dbReference>
<dbReference type="InterPro" id="IPR012337">
    <property type="entry name" value="RNaseH-like_sf"/>
</dbReference>
<accession>A0AAD9K2W8</accession>
<sequence length="171" mass="19672">MDKSPSRKQIAGNLLGTVFDQLQGDMKKLIDGKTGTLVQDGWSNIHNEPVIANSLQDDPDLTVCGCSAHWLNLLGQDLTTHSLMNHIVEVKTYFRNHHKPCDWLIERLDSRKPQLPGETRWKSQLTILDRYITNRPSYMKIVQDHEEEIDQNIVKKVQDINIFRNAKDIAD</sequence>
<name>A0AAD9K2W8_9ANNE</name>
<dbReference type="EMBL" id="JAODUP010000081">
    <property type="protein sequence ID" value="KAK2163355.1"/>
    <property type="molecule type" value="Genomic_DNA"/>
</dbReference>